<dbReference type="AlphaFoldDB" id="A0AAJ0BVW7"/>
<protein>
    <recommendedName>
        <fullName evidence="3">Protein kinase domain-containing protein</fullName>
    </recommendedName>
</protein>
<organism evidence="1 2">
    <name type="scientific">Phialemonium atrogriseum</name>
    <dbReference type="NCBI Taxonomy" id="1093897"/>
    <lineage>
        <taxon>Eukaryota</taxon>
        <taxon>Fungi</taxon>
        <taxon>Dikarya</taxon>
        <taxon>Ascomycota</taxon>
        <taxon>Pezizomycotina</taxon>
        <taxon>Sordariomycetes</taxon>
        <taxon>Sordariomycetidae</taxon>
        <taxon>Cephalothecales</taxon>
        <taxon>Cephalothecaceae</taxon>
        <taxon>Phialemonium</taxon>
    </lineage>
</organism>
<sequence>MAEKQQPVPSYRPGVQLAIERHTPPDPFGRGYKNAECIRKPIRGLENDQVDRTAFAISHPPLETEPPHLEQAESHVLTIIEDLGKRRRLKRGGPRVLRCYMDSDQSVHYVAKIYDGVYYPLSDFQGFDCMYLADKDYSCEAAAYEDIPSKLQGTAVPEYFGSWTFSLECSPSSNTPFRPVRMILLEFINGKTLYDTVLHAGAWPNGDGSIDLSEVDYQLLPPEPERLNVLATVIETEVALFHAGVVHKYTSLRDVLVSRLSPSHVVLFDFCTAIVYRRCEWGRRRLELWGQDPKPVSPVQHYWGSWISDTFGGWVPQSWLHDCHQEGELEWLCLRWIGSDKYQPLPREFLDEKRDHPLVQSYIEQAAEEEEEEERAAH</sequence>
<reference evidence="1" key="1">
    <citation type="submission" date="2023-06" db="EMBL/GenBank/DDBJ databases">
        <title>Genome-scale phylogeny and comparative genomics of the fungal order Sordariales.</title>
        <authorList>
            <consortium name="Lawrence Berkeley National Laboratory"/>
            <person name="Hensen N."/>
            <person name="Bonometti L."/>
            <person name="Westerberg I."/>
            <person name="Brannstrom I.O."/>
            <person name="Guillou S."/>
            <person name="Cros-Aarteil S."/>
            <person name="Calhoun S."/>
            <person name="Haridas S."/>
            <person name="Kuo A."/>
            <person name="Mondo S."/>
            <person name="Pangilinan J."/>
            <person name="Riley R."/>
            <person name="Labutti K."/>
            <person name="Andreopoulos B."/>
            <person name="Lipzen A."/>
            <person name="Chen C."/>
            <person name="Yanf M."/>
            <person name="Daum C."/>
            <person name="Ng V."/>
            <person name="Clum A."/>
            <person name="Steindorff A."/>
            <person name="Ohm R."/>
            <person name="Martin F."/>
            <person name="Silar P."/>
            <person name="Natvig D."/>
            <person name="Lalanne C."/>
            <person name="Gautier V."/>
            <person name="Ament-Velasquez S.L."/>
            <person name="Kruys A."/>
            <person name="Hutchinson M.I."/>
            <person name="Powell A.J."/>
            <person name="Barry K."/>
            <person name="Miller A.N."/>
            <person name="Grigoriev I.V."/>
            <person name="Debuchy R."/>
            <person name="Gladieux P."/>
            <person name="Thoren M.H."/>
            <person name="Johannesson H."/>
        </authorList>
    </citation>
    <scope>NUCLEOTIDE SEQUENCE</scope>
    <source>
        <strain evidence="1">8032-3</strain>
    </source>
</reference>
<gene>
    <name evidence="1" type="ORF">QBC33DRAFT_623266</name>
</gene>
<proteinExistence type="predicted"/>
<evidence type="ECO:0000313" key="1">
    <source>
        <dbReference type="EMBL" id="KAK1763056.1"/>
    </source>
</evidence>
<dbReference type="RefSeq" id="XP_060279269.1">
    <property type="nucleotide sequence ID" value="XM_060432882.1"/>
</dbReference>
<dbReference type="EMBL" id="MU839031">
    <property type="protein sequence ID" value="KAK1763056.1"/>
    <property type="molecule type" value="Genomic_DNA"/>
</dbReference>
<evidence type="ECO:0008006" key="3">
    <source>
        <dbReference type="Google" id="ProtNLM"/>
    </source>
</evidence>
<name>A0AAJ0BVW7_9PEZI</name>
<comment type="caution">
    <text evidence="1">The sequence shown here is derived from an EMBL/GenBank/DDBJ whole genome shotgun (WGS) entry which is preliminary data.</text>
</comment>
<dbReference type="SUPFAM" id="SSF56112">
    <property type="entry name" value="Protein kinase-like (PK-like)"/>
    <property type="match status" value="1"/>
</dbReference>
<dbReference type="Proteomes" id="UP001244011">
    <property type="component" value="Unassembled WGS sequence"/>
</dbReference>
<keyword evidence="2" id="KW-1185">Reference proteome</keyword>
<evidence type="ECO:0000313" key="2">
    <source>
        <dbReference type="Proteomes" id="UP001244011"/>
    </source>
</evidence>
<dbReference type="InterPro" id="IPR011009">
    <property type="entry name" value="Kinase-like_dom_sf"/>
</dbReference>
<dbReference type="GeneID" id="85316069"/>
<accession>A0AAJ0BVW7</accession>